<evidence type="ECO:0000256" key="3">
    <source>
        <dbReference type="ARBA" id="ARBA00022741"/>
    </source>
</evidence>
<dbReference type="InterPro" id="IPR009080">
    <property type="entry name" value="tRNAsynth_Ia_anticodon-bd"/>
</dbReference>
<evidence type="ECO:0000313" key="7">
    <source>
        <dbReference type="EMBL" id="MFC6673468.1"/>
    </source>
</evidence>
<keyword evidence="2" id="KW-0436">Ligase</keyword>
<gene>
    <name evidence="7" type="ORF">ACFQDL_27805</name>
</gene>
<dbReference type="InterPro" id="IPR015273">
    <property type="entry name" value="Cys-tRNA-synt_Ia_DALR"/>
</dbReference>
<name>A0ABW2A7S4_9GAMM</name>
<evidence type="ECO:0000256" key="2">
    <source>
        <dbReference type="ARBA" id="ARBA00022598"/>
    </source>
</evidence>
<dbReference type="RefSeq" id="WP_379913395.1">
    <property type="nucleotide sequence ID" value="NZ_JBHSWE010000001.1"/>
</dbReference>
<dbReference type="SMART" id="SM00840">
    <property type="entry name" value="DALR_2"/>
    <property type="match status" value="1"/>
</dbReference>
<keyword evidence="3" id="KW-0547">Nucleotide-binding</keyword>
<dbReference type="EMBL" id="JBHSWE010000001">
    <property type="protein sequence ID" value="MFC6673468.1"/>
    <property type="molecule type" value="Genomic_DNA"/>
</dbReference>
<keyword evidence="8" id="KW-1185">Reference proteome</keyword>
<feature type="domain" description="Cysteinyl-tRNA synthetase class Ia DALR" evidence="6">
    <location>
        <begin position="1"/>
        <end position="48"/>
    </location>
</feature>
<evidence type="ECO:0000256" key="1">
    <source>
        <dbReference type="ARBA" id="ARBA00014738"/>
    </source>
</evidence>
<dbReference type="Gene3D" id="1.20.120.640">
    <property type="entry name" value="Anticodon-binding domain of a subclass of class I aminoacyl-tRNA synthetases"/>
    <property type="match status" value="1"/>
</dbReference>
<evidence type="ECO:0000256" key="5">
    <source>
        <dbReference type="ARBA" id="ARBA00023146"/>
    </source>
</evidence>
<accession>A0ABW2A7S4</accession>
<evidence type="ECO:0000259" key="6">
    <source>
        <dbReference type="SMART" id="SM00840"/>
    </source>
</evidence>
<reference evidence="8" key="1">
    <citation type="journal article" date="2019" name="Int. J. Syst. Evol. Microbiol.">
        <title>The Global Catalogue of Microorganisms (GCM) 10K type strain sequencing project: providing services to taxonomists for standard genome sequencing and annotation.</title>
        <authorList>
            <consortium name="The Broad Institute Genomics Platform"/>
            <consortium name="The Broad Institute Genome Sequencing Center for Infectious Disease"/>
            <person name="Wu L."/>
            <person name="Ma J."/>
        </authorList>
    </citation>
    <scope>NUCLEOTIDE SEQUENCE [LARGE SCALE GENOMIC DNA]</scope>
    <source>
        <strain evidence="8">NBRC 111756</strain>
    </source>
</reference>
<protein>
    <recommendedName>
        <fullName evidence="1">Cysteine--tRNA ligase</fullName>
    </recommendedName>
</protein>
<proteinExistence type="predicted"/>
<dbReference type="SUPFAM" id="SSF47323">
    <property type="entry name" value="Anticodon-binding domain of a subclass of class I aminoacyl-tRNA synthetases"/>
    <property type="match status" value="1"/>
</dbReference>
<keyword evidence="5" id="KW-0030">Aminoacyl-tRNA synthetase</keyword>
<evidence type="ECO:0000313" key="8">
    <source>
        <dbReference type="Proteomes" id="UP001596422"/>
    </source>
</evidence>
<dbReference type="Pfam" id="PF09190">
    <property type="entry name" value="DALR_2"/>
    <property type="match status" value="1"/>
</dbReference>
<keyword evidence="4" id="KW-0067">ATP-binding</keyword>
<evidence type="ECO:0000256" key="4">
    <source>
        <dbReference type="ARBA" id="ARBA00022840"/>
    </source>
</evidence>
<organism evidence="7 8">
    <name type="scientific">Marinobacterium aestuariivivens</name>
    <dbReference type="NCBI Taxonomy" id="1698799"/>
    <lineage>
        <taxon>Bacteria</taxon>
        <taxon>Pseudomonadati</taxon>
        <taxon>Pseudomonadota</taxon>
        <taxon>Gammaproteobacteria</taxon>
        <taxon>Oceanospirillales</taxon>
        <taxon>Oceanospirillaceae</taxon>
        <taxon>Marinobacterium</taxon>
    </lineage>
</organism>
<sequence>MDDDFNTPKALAVLFELVTELNKARRDGAAEAGQFAAQLRRLGGSSVCCSRIPMVSCRVRTGPASFRPNRSKR</sequence>
<comment type="caution">
    <text evidence="7">The sequence shown here is derived from an EMBL/GenBank/DDBJ whole genome shotgun (WGS) entry which is preliminary data.</text>
</comment>
<dbReference type="Proteomes" id="UP001596422">
    <property type="component" value="Unassembled WGS sequence"/>
</dbReference>